<dbReference type="Proteomes" id="UP000243499">
    <property type="component" value="Chromosome 2"/>
</dbReference>
<dbReference type="EMBL" id="CM008047">
    <property type="protein sequence ID" value="PVH64341.1"/>
    <property type="molecule type" value="Genomic_DNA"/>
</dbReference>
<dbReference type="Gramene" id="PVH64341">
    <property type="protein sequence ID" value="PVH64341"/>
    <property type="gene ID" value="PAHAL_2G243600"/>
</dbReference>
<sequence>MPTRQRDSCETAAGGGGGELRRDEDRVARAQPCPGHRGTPRARGQRGARTRGTPRGTGPRRRGPTVDARSGRAGALPPAADALPPAADADAEKRRWRASSGAAVRMGTDEDGQQHASIDAVREGKK</sequence>
<gene>
    <name evidence="2" type="ORF">PAHAL_2G243600</name>
</gene>
<accession>A0A2T8KQ76</accession>
<feature type="compositionally biased region" description="Basic residues" evidence="1">
    <location>
        <begin position="38"/>
        <end position="49"/>
    </location>
</feature>
<name>A0A2T8KQ76_9POAL</name>
<feature type="compositionally biased region" description="Basic and acidic residues" evidence="1">
    <location>
        <begin position="19"/>
        <end position="28"/>
    </location>
</feature>
<feature type="region of interest" description="Disordered" evidence="1">
    <location>
        <begin position="1"/>
        <end position="126"/>
    </location>
</feature>
<dbReference type="AlphaFoldDB" id="A0A2T8KQ76"/>
<protein>
    <recommendedName>
        <fullName evidence="3">DUF834 domain-containing protein</fullName>
    </recommendedName>
</protein>
<proteinExistence type="predicted"/>
<evidence type="ECO:0000313" key="2">
    <source>
        <dbReference type="EMBL" id="PVH64341.1"/>
    </source>
</evidence>
<evidence type="ECO:0000256" key="1">
    <source>
        <dbReference type="SAM" id="MobiDB-lite"/>
    </source>
</evidence>
<organism evidence="2">
    <name type="scientific">Panicum hallii</name>
    <dbReference type="NCBI Taxonomy" id="206008"/>
    <lineage>
        <taxon>Eukaryota</taxon>
        <taxon>Viridiplantae</taxon>
        <taxon>Streptophyta</taxon>
        <taxon>Embryophyta</taxon>
        <taxon>Tracheophyta</taxon>
        <taxon>Spermatophyta</taxon>
        <taxon>Magnoliopsida</taxon>
        <taxon>Liliopsida</taxon>
        <taxon>Poales</taxon>
        <taxon>Poaceae</taxon>
        <taxon>PACMAD clade</taxon>
        <taxon>Panicoideae</taxon>
        <taxon>Panicodae</taxon>
        <taxon>Paniceae</taxon>
        <taxon>Panicinae</taxon>
        <taxon>Panicum</taxon>
        <taxon>Panicum sect. Panicum</taxon>
    </lineage>
</organism>
<feature type="compositionally biased region" description="Low complexity" evidence="1">
    <location>
        <begin position="75"/>
        <end position="88"/>
    </location>
</feature>
<evidence type="ECO:0008006" key="3">
    <source>
        <dbReference type="Google" id="ProtNLM"/>
    </source>
</evidence>
<reference evidence="2" key="1">
    <citation type="submission" date="2018-04" db="EMBL/GenBank/DDBJ databases">
        <title>WGS assembly of Panicum hallii.</title>
        <authorList>
            <person name="Lovell J."/>
            <person name="Jenkins J."/>
            <person name="Lowry D."/>
            <person name="Mamidi S."/>
            <person name="Sreedasyam A."/>
            <person name="Weng X."/>
            <person name="Barry K."/>
            <person name="Bonette J."/>
            <person name="Campitelli B."/>
            <person name="Daum C."/>
            <person name="Gordon S."/>
            <person name="Gould B."/>
            <person name="Lipzen A."/>
            <person name="Macqueen A."/>
            <person name="Palacio-Mejia J."/>
            <person name="Plott C."/>
            <person name="Shakirov E."/>
            <person name="Shu S."/>
            <person name="Yoshinaga Y."/>
            <person name="Zane M."/>
            <person name="Rokhsar D."/>
            <person name="Grimwood J."/>
            <person name="Schmutz J."/>
            <person name="Juenger T."/>
        </authorList>
    </citation>
    <scope>NUCLEOTIDE SEQUENCE [LARGE SCALE GENOMIC DNA]</scope>
    <source>
        <strain evidence="2">FIL2</strain>
    </source>
</reference>